<protein>
    <recommendedName>
        <fullName evidence="3">Transmembrane protein</fullName>
    </recommendedName>
</protein>
<evidence type="ECO:0000256" key="1">
    <source>
        <dbReference type="SAM" id="Phobius"/>
    </source>
</evidence>
<accession>I3SD05</accession>
<name>I3SD05_MEDTR</name>
<dbReference type="EMBL" id="BT138352">
    <property type="protein sequence ID" value="AFK38147.1"/>
    <property type="molecule type" value="mRNA"/>
</dbReference>
<reference evidence="2" key="1">
    <citation type="submission" date="2012-05" db="EMBL/GenBank/DDBJ databases">
        <authorList>
            <person name="Krishnakumar V."/>
            <person name="Cheung F."/>
            <person name="Xiao Y."/>
            <person name="Chan A."/>
            <person name="Moskal W.A."/>
            <person name="Town C.D."/>
        </authorList>
    </citation>
    <scope>NUCLEOTIDE SEQUENCE</scope>
</reference>
<feature type="transmembrane region" description="Helical" evidence="1">
    <location>
        <begin position="12"/>
        <end position="28"/>
    </location>
</feature>
<proteinExistence type="evidence at transcript level"/>
<feature type="transmembrane region" description="Helical" evidence="1">
    <location>
        <begin position="34"/>
        <end position="56"/>
    </location>
</feature>
<evidence type="ECO:0008006" key="3">
    <source>
        <dbReference type="Google" id="ProtNLM"/>
    </source>
</evidence>
<keyword evidence="1" id="KW-0812">Transmembrane</keyword>
<sequence>MQKRKKKSMARILCFFYGLLILFLYLWSQPTKASLMFFHAFLAMNVHQICVQLIYLRSALI</sequence>
<keyword evidence="1" id="KW-1133">Transmembrane helix</keyword>
<keyword evidence="1" id="KW-0472">Membrane</keyword>
<organism evidence="2">
    <name type="scientific">Medicago truncatula</name>
    <name type="common">Barrel medic</name>
    <name type="synonym">Medicago tribuloides</name>
    <dbReference type="NCBI Taxonomy" id="3880"/>
    <lineage>
        <taxon>Eukaryota</taxon>
        <taxon>Viridiplantae</taxon>
        <taxon>Streptophyta</taxon>
        <taxon>Embryophyta</taxon>
        <taxon>Tracheophyta</taxon>
        <taxon>Spermatophyta</taxon>
        <taxon>Magnoliopsida</taxon>
        <taxon>eudicotyledons</taxon>
        <taxon>Gunneridae</taxon>
        <taxon>Pentapetalae</taxon>
        <taxon>rosids</taxon>
        <taxon>fabids</taxon>
        <taxon>Fabales</taxon>
        <taxon>Fabaceae</taxon>
        <taxon>Papilionoideae</taxon>
        <taxon>50 kb inversion clade</taxon>
        <taxon>NPAAA clade</taxon>
        <taxon>Hologalegina</taxon>
        <taxon>IRL clade</taxon>
        <taxon>Trifolieae</taxon>
        <taxon>Medicago</taxon>
    </lineage>
</organism>
<dbReference type="AlphaFoldDB" id="I3SD05"/>
<evidence type="ECO:0000313" key="2">
    <source>
        <dbReference type="EMBL" id="AFK38147.1"/>
    </source>
</evidence>